<gene>
    <name evidence="6" type="ORF">SAMN05444336_10810</name>
</gene>
<dbReference type="SUPFAM" id="SSF46894">
    <property type="entry name" value="C-terminal effector domain of the bipartite response regulators"/>
    <property type="match status" value="1"/>
</dbReference>
<dbReference type="InterPro" id="IPR036388">
    <property type="entry name" value="WH-like_DNA-bd_sf"/>
</dbReference>
<dbReference type="Pfam" id="PF00989">
    <property type="entry name" value="PAS"/>
    <property type="match status" value="1"/>
</dbReference>
<evidence type="ECO:0000313" key="6">
    <source>
        <dbReference type="EMBL" id="SDX65614.1"/>
    </source>
</evidence>
<dbReference type="GO" id="GO:0006355">
    <property type="term" value="P:regulation of DNA-templated transcription"/>
    <property type="evidence" value="ECO:0007669"/>
    <property type="project" value="InterPro"/>
</dbReference>
<dbReference type="CDD" id="cd06170">
    <property type="entry name" value="LuxR_C_like"/>
    <property type="match status" value="1"/>
</dbReference>
<dbReference type="Proteomes" id="UP000199118">
    <property type="component" value="Unassembled WGS sequence"/>
</dbReference>
<evidence type="ECO:0000259" key="5">
    <source>
        <dbReference type="PROSITE" id="PS50112"/>
    </source>
</evidence>
<dbReference type="PROSITE" id="PS50043">
    <property type="entry name" value="HTH_LUXR_2"/>
    <property type="match status" value="1"/>
</dbReference>
<evidence type="ECO:0000256" key="1">
    <source>
        <dbReference type="ARBA" id="ARBA00023015"/>
    </source>
</evidence>
<sequence length="185" mass="20367">MADPELAALAFRAAPLAMMALGDRRILAANAAAARLFGWPEAELTGRSVRLLYPSAGDFRATGERWLSVLRSRPDHVDERFMQARDGEVFWTRVRGRTLTPENPFERSVWTFERLETGGAGGGPSTLTAREREIAAHVVNGRTSKEIARALAISHRTVEVHRAAILRKLDARNAAELVTRIVVAG</sequence>
<dbReference type="GO" id="GO:0003677">
    <property type="term" value="F:DNA binding"/>
    <property type="evidence" value="ECO:0007669"/>
    <property type="project" value="UniProtKB-KW"/>
</dbReference>
<evidence type="ECO:0000256" key="3">
    <source>
        <dbReference type="ARBA" id="ARBA00023163"/>
    </source>
</evidence>
<evidence type="ECO:0000256" key="2">
    <source>
        <dbReference type="ARBA" id="ARBA00023125"/>
    </source>
</evidence>
<dbReference type="EMBL" id="FNMZ01000008">
    <property type="protein sequence ID" value="SDX65614.1"/>
    <property type="molecule type" value="Genomic_DNA"/>
</dbReference>
<name>A0A1H3DIY1_9RHOB</name>
<dbReference type="PROSITE" id="PS00622">
    <property type="entry name" value="HTH_LUXR_1"/>
    <property type="match status" value="1"/>
</dbReference>
<dbReference type="InterPro" id="IPR013767">
    <property type="entry name" value="PAS_fold"/>
</dbReference>
<dbReference type="SUPFAM" id="SSF55785">
    <property type="entry name" value="PYP-like sensor domain (PAS domain)"/>
    <property type="match status" value="1"/>
</dbReference>
<dbReference type="STRING" id="356660.SAMN05444336_10810"/>
<dbReference type="Gene3D" id="3.30.450.20">
    <property type="entry name" value="PAS domain"/>
    <property type="match status" value="1"/>
</dbReference>
<dbReference type="Gene3D" id="1.10.10.10">
    <property type="entry name" value="Winged helix-like DNA-binding domain superfamily/Winged helix DNA-binding domain"/>
    <property type="match status" value="1"/>
</dbReference>
<dbReference type="PRINTS" id="PR00038">
    <property type="entry name" value="HTHLUXR"/>
</dbReference>
<dbReference type="OrthoDB" id="9782655at2"/>
<dbReference type="InterPro" id="IPR000792">
    <property type="entry name" value="Tscrpt_reg_LuxR_C"/>
</dbReference>
<accession>A0A1H3DIY1</accession>
<dbReference type="PROSITE" id="PS50112">
    <property type="entry name" value="PAS"/>
    <property type="match status" value="1"/>
</dbReference>
<dbReference type="PANTHER" id="PTHR44688:SF16">
    <property type="entry name" value="DNA-BINDING TRANSCRIPTIONAL ACTIVATOR DEVR_DOSR"/>
    <property type="match status" value="1"/>
</dbReference>
<evidence type="ECO:0000259" key="4">
    <source>
        <dbReference type="PROSITE" id="PS50043"/>
    </source>
</evidence>
<dbReference type="NCBIfam" id="TIGR00229">
    <property type="entry name" value="sensory_box"/>
    <property type="match status" value="1"/>
</dbReference>
<feature type="domain" description="PAS" evidence="5">
    <location>
        <begin position="22"/>
        <end position="55"/>
    </location>
</feature>
<protein>
    <submittedName>
        <fullName evidence="6">PAS domain S-box-containing protein</fullName>
    </submittedName>
</protein>
<proteinExistence type="predicted"/>
<keyword evidence="7" id="KW-1185">Reference proteome</keyword>
<dbReference type="InterPro" id="IPR016032">
    <property type="entry name" value="Sig_transdc_resp-reg_C-effctor"/>
</dbReference>
<organism evidence="6 7">
    <name type="scientific">Albimonas donghaensis</name>
    <dbReference type="NCBI Taxonomy" id="356660"/>
    <lineage>
        <taxon>Bacteria</taxon>
        <taxon>Pseudomonadati</taxon>
        <taxon>Pseudomonadota</taxon>
        <taxon>Alphaproteobacteria</taxon>
        <taxon>Rhodobacterales</taxon>
        <taxon>Paracoccaceae</taxon>
        <taxon>Albimonas</taxon>
    </lineage>
</organism>
<dbReference type="SMART" id="SM00421">
    <property type="entry name" value="HTH_LUXR"/>
    <property type="match status" value="1"/>
</dbReference>
<dbReference type="RefSeq" id="WP_092684054.1">
    <property type="nucleotide sequence ID" value="NZ_FNMZ01000008.1"/>
</dbReference>
<feature type="domain" description="HTH luxR-type" evidence="4">
    <location>
        <begin position="120"/>
        <end position="185"/>
    </location>
</feature>
<dbReference type="InterPro" id="IPR000014">
    <property type="entry name" value="PAS"/>
</dbReference>
<dbReference type="InterPro" id="IPR035965">
    <property type="entry name" value="PAS-like_dom_sf"/>
</dbReference>
<dbReference type="CDD" id="cd00130">
    <property type="entry name" value="PAS"/>
    <property type="match status" value="1"/>
</dbReference>
<dbReference type="Pfam" id="PF00196">
    <property type="entry name" value="GerE"/>
    <property type="match status" value="1"/>
</dbReference>
<dbReference type="PANTHER" id="PTHR44688">
    <property type="entry name" value="DNA-BINDING TRANSCRIPTIONAL ACTIVATOR DEVR_DOSR"/>
    <property type="match status" value="1"/>
</dbReference>
<evidence type="ECO:0000313" key="7">
    <source>
        <dbReference type="Proteomes" id="UP000199118"/>
    </source>
</evidence>
<keyword evidence="1" id="KW-0805">Transcription regulation</keyword>
<reference evidence="6 7" key="1">
    <citation type="submission" date="2016-10" db="EMBL/GenBank/DDBJ databases">
        <authorList>
            <person name="de Groot N.N."/>
        </authorList>
    </citation>
    <scope>NUCLEOTIDE SEQUENCE [LARGE SCALE GENOMIC DNA]</scope>
    <source>
        <strain evidence="6 7">DSM 17890</strain>
    </source>
</reference>
<dbReference type="AlphaFoldDB" id="A0A1H3DIY1"/>
<keyword evidence="2" id="KW-0238">DNA-binding</keyword>
<keyword evidence="3" id="KW-0804">Transcription</keyword>